<keyword evidence="2" id="KW-1185">Reference proteome</keyword>
<dbReference type="EMBL" id="UIHC01000080">
    <property type="protein sequence ID" value="SUZ33842.1"/>
    <property type="molecule type" value="Genomic_DNA"/>
</dbReference>
<proteinExistence type="predicted"/>
<protein>
    <submittedName>
        <fullName evidence="1">Uncharacterized protein</fullName>
    </submittedName>
</protein>
<dbReference type="Proteomes" id="UP000272908">
    <property type="component" value="Unassembled WGS sequence"/>
</dbReference>
<accession>A0A3B0MDG0</accession>
<evidence type="ECO:0000313" key="2">
    <source>
        <dbReference type="Proteomes" id="UP000272908"/>
    </source>
</evidence>
<gene>
    <name evidence="1" type="ORF">ROE7235_03617</name>
</gene>
<organism evidence="1 2">
    <name type="scientific">Roseinatronobacter ekhonensis</name>
    <dbReference type="NCBI Taxonomy" id="254356"/>
    <lineage>
        <taxon>Bacteria</taxon>
        <taxon>Pseudomonadati</taxon>
        <taxon>Pseudomonadota</taxon>
        <taxon>Alphaproteobacteria</taxon>
        <taxon>Rhodobacterales</taxon>
        <taxon>Paracoccaceae</taxon>
        <taxon>Roseinatronobacter</taxon>
    </lineage>
</organism>
<dbReference type="RefSeq" id="WP_147434261.1">
    <property type="nucleotide sequence ID" value="NZ_UIHC01000080.1"/>
</dbReference>
<dbReference type="OrthoDB" id="8453770at2"/>
<sequence>MWPFKKKSKISGLPQKLPFKSGAAFLEYQCEFGHVDIVPKQGIVALVMDSSKEFGTENPVKVESDGTQKATLKVASNDGGFIVIAQTPSGKGDPLKPDDVVIWVPMLHSKEVVPDGHDQRFGWAGFIVAKVKPEIDMANPNFEILSRYD</sequence>
<evidence type="ECO:0000313" key="1">
    <source>
        <dbReference type="EMBL" id="SUZ33842.1"/>
    </source>
</evidence>
<reference evidence="2" key="1">
    <citation type="submission" date="2018-08" db="EMBL/GenBank/DDBJ databases">
        <authorList>
            <person name="Rodrigo-Torres L."/>
            <person name="Arahal R. D."/>
            <person name="Lucena T."/>
        </authorList>
    </citation>
    <scope>NUCLEOTIDE SEQUENCE [LARGE SCALE GENOMIC DNA]</scope>
    <source>
        <strain evidence="2">CECT 7235</strain>
    </source>
</reference>
<name>A0A3B0MDG0_9RHOB</name>
<dbReference type="AlphaFoldDB" id="A0A3B0MDG0"/>